<accession>A0A917IQQ7</accession>
<proteinExistence type="predicted"/>
<dbReference type="Gene3D" id="2.120.10.30">
    <property type="entry name" value="TolB, C-terminal domain"/>
    <property type="match status" value="1"/>
</dbReference>
<name>A0A917IQQ7_9BACT</name>
<reference evidence="1" key="2">
    <citation type="submission" date="2020-09" db="EMBL/GenBank/DDBJ databases">
        <authorList>
            <person name="Sun Q."/>
            <person name="Zhou Y."/>
        </authorList>
    </citation>
    <scope>NUCLEOTIDE SEQUENCE</scope>
    <source>
        <strain evidence="1">CGMCC 1.15290</strain>
    </source>
</reference>
<comment type="caution">
    <text evidence="1">The sequence shown here is derived from an EMBL/GenBank/DDBJ whole genome shotgun (WGS) entry which is preliminary data.</text>
</comment>
<dbReference type="AlphaFoldDB" id="A0A917IQQ7"/>
<dbReference type="InterPro" id="IPR011042">
    <property type="entry name" value="6-blade_b-propeller_TolB-like"/>
</dbReference>
<dbReference type="SUPFAM" id="SSF69304">
    <property type="entry name" value="Tricorn protease N-terminal domain"/>
    <property type="match status" value="1"/>
</dbReference>
<sequence>MNIVYRLTGLFLVVLFLHIDVRAQVFGGNPASVKWKQINTDTVRVVFPEGLDSVAQRVAALTHYMQRTNAATIGGEKRKVSIVLQNGTTYSNGYVGLSPYRSEFYLMPPQSPLELGAQSWVDNLAIHEFRHIEQYSNFRHGLSRLMSFLFGQDGQALANAGAVPDWFFEGDAVYNETLLSHQGRGRLPFFFNGYKSLFYENRQFNYMKLRNGSLKDYVPDHYRLGYLLVAYGREKYGDSIWRAITQDAVRFKPLFYPLQGALKRHTGIAYRQFVADAFQYYQSQWKQQPANAIDWVTQPEDRNVVNYQYPYRAADGSMIALKNSYTHIPAWYKLLPNGREQRIGVRDIAYDSYFSYNNERIAYTGLRPDLRWGNKEYSDINVLDVQTGKRKRITRKGRYFAPDISHNGKLVVATTYSEKQRSAVVVMDNEGKVIRSLPEEGGGHVYSFPKFSQDDQLIYWVKRDELGRMAIQRQPVAGGEIATVLPFANRVLSYPVVQGDTLFYTCSNSGNDEIWAYVGAVDKHYRLAGHQTGLYQAAGAADGKLVSSVFTARGFQLGKVAAKWEPVGNSDSLQPLYVSKTGNAFLNNTLQRQLPENYTVTPYHKAFRLSNFHSWQPDYDDPDFTFSIYGENVLNTYQSRLYYQYNRNEAFHKAGYTGVYGGWYVQPFIGISRTWDRNTPYNRDTSFYWNENNLRAGLQLPLNLSGGRRYRYLTVSSSFNVLDRKWTGIGEKMLVAWPSVNYLESRIQYSSQVQTAARQIYPRWAHSLVVQFRNVLNPSLQGQQFLVSGNLYLPGLAPSHSLVLNAAYQGRDTLVSNYSKGIVFESNFPFSRGYQGVSYPRMWKLGANYHLPLWLPDWGLAQLVYFRRVRANVFYDLTGGRSLRLKTTTRFATVGAEIFFDTRWWNQENVTFGFRYNRLLNNAFTGAKNANVWQIIWPVNLFNR</sequence>
<dbReference type="EMBL" id="BMIB01000001">
    <property type="protein sequence ID" value="GGH60798.1"/>
    <property type="molecule type" value="Genomic_DNA"/>
</dbReference>
<reference evidence="1" key="1">
    <citation type="journal article" date="2014" name="Int. J. Syst. Evol. Microbiol.">
        <title>Complete genome sequence of Corynebacterium casei LMG S-19264T (=DSM 44701T), isolated from a smear-ripened cheese.</title>
        <authorList>
            <consortium name="US DOE Joint Genome Institute (JGI-PGF)"/>
            <person name="Walter F."/>
            <person name="Albersmeier A."/>
            <person name="Kalinowski J."/>
            <person name="Ruckert C."/>
        </authorList>
    </citation>
    <scope>NUCLEOTIDE SEQUENCE</scope>
    <source>
        <strain evidence="1">CGMCC 1.15290</strain>
    </source>
</reference>
<dbReference type="RefSeq" id="WP_188950782.1">
    <property type="nucleotide sequence ID" value="NZ_BMIB01000001.1"/>
</dbReference>
<evidence type="ECO:0000313" key="2">
    <source>
        <dbReference type="Proteomes" id="UP000627292"/>
    </source>
</evidence>
<keyword evidence="2" id="KW-1185">Reference proteome</keyword>
<protein>
    <recommendedName>
        <fullName evidence="3">WD40-like Beta Propeller Repeat</fullName>
    </recommendedName>
</protein>
<evidence type="ECO:0000313" key="1">
    <source>
        <dbReference type="EMBL" id="GGH60798.1"/>
    </source>
</evidence>
<dbReference type="Proteomes" id="UP000627292">
    <property type="component" value="Unassembled WGS sequence"/>
</dbReference>
<evidence type="ECO:0008006" key="3">
    <source>
        <dbReference type="Google" id="ProtNLM"/>
    </source>
</evidence>
<organism evidence="1 2">
    <name type="scientific">Filimonas zeae</name>
    <dbReference type="NCBI Taxonomy" id="1737353"/>
    <lineage>
        <taxon>Bacteria</taxon>
        <taxon>Pseudomonadati</taxon>
        <taxon>Bacteroidota</taxon>
        <taxon>Chitinophagia</taxon>
        <taxon>Chitinophagales</taxon>
        <taxon>Chitinophagaceae</taxon>
        <taxon>Filimonas</taxon>
    </lineage>
</organism>
<gene>
    <name evidence="1" type="ORF">GCM10011379_09050</name>
</gene>